<evidence type="ECO:0000256" key="1">
    <source>
        <dbReference type="ARBA" id="ARBA00004496"/>
    </source>
</evidence>
<dbReference type="InterPro" id="IPR050156">
    <property type="entry name" value="TC-AMP_synthase_SUA5"/>
</dbReference>
<dbReference type="GO" id="GO:0003725">
    <property type="term" value="F:double-stranded RNA binding"/>
    <property type="evidence" value="ECO:0007669"/>
    <property type="project" value="InterPro"/>
</dbReference>
<dbReference type="GO" id="GO:0000049">
    <property type="term" value="F:tRNA binding"/>
    <property type="evidence" value="ECO:0007669"/>
    <property type="project" value="TreeGrafter"/>
</dbReference>
<dbReference type="Pfam" id="PF01300">
    <property type="entry name" value="Sua5_yciO_yrdC"/>
    <property type="match status" value="1"/>
</dbReference>
<dbReference type="GO" id="GO:0005737">
    <property type="term" value="C:cytoplasm"/>
    <property type="evidence" value="ECO:0007669"/>
    <property type="project" value="UniProtKB-SubCell"/>
</dbReference>
<evidence type="ECO:0000256" key="3">
    <source>
        <dbReference type="ARBA" id="ARBA00012584"/>
    </source>
</evidence>
<dbReference type="RefSeq" id="WP_310866130.1">
    <property type="nucleotide sequence ID" value="NZ_JAVLSF010000352.1"/>
</dbReference>
<feature type="domain" description="YrdC-like" evidence="7">
    <location>
        <begin position="3"/>
        <end position="142"/>
    </location>
</feature>
<keyword evidence="4" id="KW-0963">Cytoplasm</keyword>
<dbReference type="GO" id="GO:0006450">
    <property type="term" value="P:regulation of translational fidelity"/>
    <property type="evidence" value="ECO:0007669"/>
    <property type="project" value="TreeGrafter"/>
</dbReference>
<dbReference type="InterPro" id="IPR017945">
    <property type="entry name" value="DHBP_synth_RibB-like_a/b_dom"/>
</dbReference>
<name>A0AAJ2GY48_9HYPH</name>
<evidence type="ECO:0000313" key="9">
    <source>
        <dbReference type="Proteomes" id="UP001268610"/>
    </source>
</evidence>
<protein>
    <recommendedName>
        <fullName evidence="3">L-threonylcarbamoyladenylate synthase</fullName>
        <ecNumber evidence="3">2.7.7.87</ecNumber>
    </recommendedName>
</protein>
<evidence type="ECO:0000256" key="5">
    <source>
        <dbReference type="ARBA" id="ARBA00022679"/>
    </source>
</evidence>
<dbReference type="Proteomes" id="UP001268610">
    <property type="component" value="Unassembled WGS sequence"/>
</dbReference>
<dbReference type="Gene3D" id="3.90.870.10">
    <property type="entry name" value="DHBP synthase"/>
    <property type="match status" value="1"/>
</dbReference>
<evidence type="ECO:0000259" key="7">
    <source>
        <dbReference type="PROSITE" id="PS51163"/>
    </source>
</evidence>
<comment type="catalytic activity">
    <reaction evidence="6">
        <text>L-threonine + hydrogencarbonate + ATP = L-threonylcarbamoyladenylate + diphosphate + H2O</text>
        <dbReference type="Rhea" id="RHEA:36407"/>
        <dbReference type="ChEBI" id="CHEBI:15377"/>
        <dbReference type="ChEBI" id="CHEBI:17544"/>
        <dbReference type="ChEBI" id="CHEBI:30616"/>
        <dbReference type="ChEBI" id="CHEBI:33019"/>
        <dbReference type="ChEBI" id="CHEBI:57926"/>
        <dbReference type="ChEBI" id="CHEBI:73682"/>
        <dbReference type="EC" id="2.7.7.87"/>
    </reaction>
</comment>
<evidence type="ECO:0000256" key="2">
    <source>
        <dbReference type="ARBA" id="ARBA00007663"/>
    </source>
</evidence>
<gene>
    <name evidence="8" type="ORF">RJJ65_36205</name>
</gene>
<sequence>MNCVTLNQSVNVLKSGDVLAYPTEAVWGLGCDPYQENAFAKILTLKQRPIEKGVILVAASMAQAAPFLQGLSVEQIQQMQDSWQITAQQRATTWLVPLNPAVPTWISGQHDRVAIRVTNHPLVQQLCHAFGGAIVSNSANPA</sequence>
<comment type="caution">
    <text evidence="8">The sequence shown here is derived from an EMBL/GenBank/DDBJ whole genome shotgun (WGS) entry which is preliminary data.</text>
</comment>
<organism evidence="8 9">
    <name type="scientific">Rhizobium hidalgonense</name>
    <dbReference type="NCBI Taxonomy" id="1538159"/>
    <lineage>
        <taxon>Bacteria</taxon>
        <taxon>Pseudomonadati</taxon>
        <taxon>Pseudomonadota</taxon>
        <taxon>Alphaproteobacteria</taxon>
        <taxon>Hyphomicrobiales</taxon>
        <taxon>Rhizobiaceae</taxon>
        <taxon>Rhizobium/Agrobacterium group</taxon>
        <taxon>Rhizobium</taxon>
    </lineage>
</organism>
<dbReference type="EC" id="2.7.7.87" evidence="3"/>
<proteinExistence type="inferred from homology"/>
<comment type="similarity">
    <text evidence="2">Belongs to the SUA5 family.</text>
</comment>
<dbReference type="PANTHER" id="PTHR17490:SF18">
    <property type="entry name" value="THREONYLCARBAMOYL-AMP SYNTHASE"/>
    <property type="match status" value="1"/>
</dbReference>
<dbReference type="SUPFAM" id="SSF55821">
    <property type="entry name" value="YrdC/RibB"/>
    <property type="match status" value="1"/>
</dbReference>
<reference evidence="8" key="1">
    <citation type="submission" date="2023-04" db="EMBL/GenBank/DDBJ databases">
        <title>Genomic characterization of faba bean (Vicia faba) microsymbionts in Mexican soils.</title>
        <authorList>
            <person name="Rivera Orduna F.N."/>
            <person name="Guevara-Luna J."/>
            <person name="Yan J."/>
            <person name="Arroyo-Herrera I."/>
            <person name="Li Y."/>
            <person name="Vasquez-Murrieta M.S."/>
            <person name="Wang E.T."/>
        </authorList>
    </citation>
    <scope>NUCLEOTIDE SEQUENCE</scope>
    <source>
        <strain evidence="8">CH26</strain>
    </source>
</reference>
<accession>A0AAJ2GY48</accession>
<dbReference type="AlphaFoldDB" id="A0AAJ2GY48"/>
<dbReference type="PROSITE" id="PS51163">
    <property type="entry name" value="YRDC"/>
    <property type="match status" value="1"/>
</dbReference>
<comment type="subcellular location">
    <subcellularLocation>
        <location evidence="1">Cytoplasm</location>
    </subcellularLocation>
</comment>
<keyword evidence="5" id="KW-0808">Transferase</keyword>
<dbReference type="GO" id="GO:0061710">
    <property type="term" value="F:L-threonylcarbamoyladenylate synthase"/>
    <property type="evidence" value="ECO:0007669"/>
    <property type="project" value="UniProtKB-EC"/>
</dbReference>
<evidence type="ECO:0000313" key="8">
    <source>
        <dbReference type="EMBL" id="MDR9777980.1"/>
    </source>
</evidence>
<evidence type="ECO:0000256" key="6">
    <source>
        <dbReference type="ARBA" id="ARBA00048366"/>
    </source>
</evidence>
<evidence type="ECO:0000256" key="4">
    <source>
        <dbReference type="ARBA" id="ARBA00022490"/>
    </source>
</evidence>
<dbReference type="EMBL" id="JAVLSF010000352">
    <property type="protein sequence ID" value="MDR9777980.1"/>
    <property type="molecule type" value="Genomic_DNA"/>
</dbReference>
<dbReference type="PANTHER" id="PTHR17490">
    <property type="entry name" value="SUA5"/>
    <property type="match status" value="1"/>
</dbReference>
<dbReference type="InterPro" id="IPR006070">
    <property type="entry name" value="Sua5-like_dom"/>
</dbReference>